<dbReference type="Gene3D" id="1.10.238.10">
    <property type="entry name" value="EF-hand"/>
    <property type="match status" value="2"/>
</dbReference>
<keyword evidence="2" id="KW-0732">Signal</keyword>
<name>A0A7W9AJ53_9SPHN</name>
<feature type="compositionally biased region" description="Basic and acidic residues" evidence="1">
    <location>
        <begin position="104"/>
        <end position="113"/>
    </location>
</feature>
<keyword evidence="5" id="KW-1185">Reference proteome</keyword>
<dbReference type="InterPro" id="IPR002048">
    <property type="entry name" value="EF_hand_dom"/>
</dbReference>
<proteinExistence type="predicted"/>
<dbReference type="EMBL" id="JACIJC010000004">
    <property type="protein sequence ID" value="MBB5686533.1"/>
    <property type="molecule type" value="Genomic_DNA"/>
</dbReference>
<dbReference type="RefSeq" id="WP_184019049.1">
    <property type="nucleotide sequence ID" value="NZ_JACIJC010000004.1"/>
</dbReference>
<dbReference type="InterPro" id="IPR018247">
    <property type="entry name" value="EF_Hand_1_Ca_BS"/>
</dbReference>
<reference evidence="4 5" key="1">
    <citation type="submission" date="2020-08" db="EMBL/GenBank/DDBJ databases">
        <title>Genomic Encyclopedia of Type Strains, Phase IV (KMG-IV): sequencing the most valuable type-strain genomes for metagenomic binning, comparative biology and taxonomic classification.</title>
        <authorList>
            <person name="Goeker M."/>
        </authorList>
    </citation>
    <scope>NUCLEOTIDE SEQUENCE [LARGE SCALE GENOMIC DNA]</scope>
    <source>
        <strain evidence="4 5">DSM 25079</strain>
    </source>
</reference>
<protein>
    <recommendedName>
        <fullName evidence="3">EF-hand domain-containing protein</fullName>
    </recommendedName>
</protein>
<feature type="signal peptide" evidence="2">
    <location>
        <begin position="1"/>
        <end position="23"/>
    </location>
</feature>
<comment type="caution">
    <text evidence="4">The sequence shown here is derived from an EMBL/GenBank/DDBJ whole genome shotgun (WGS) entry which is preliminary data.</text>
</comment>
<dbReference type="InterPro" id="IPR011992">
    <property type="entry name" value="EF-hand-dom_pair"/>
</dbReference>
<feature type="compositionally biased region" description="Basic and acidic residues" evidence="1">
    <location>
        <begin position="165"/>
        <end position="201"/>
    </location>
</feature>
<dbReference type="AlphaFoldDB" id="A0A7W9AJ53"/>
<evidence type="ECO:0000313" key="4">
    <source>
        <dbReference type="EMBL" id="MBB5686533.1"/>
    </source>
</evidence>
<dbReference type="PROSITE" id="PS00018">
    <property type="entry name" value="EF_HAND_1"/>
    <property type="match status" value="1"/>
</dbReference>
<feature type="region of interest" description="Disordered" evidence="1">
    <location>
        <begin position="104"/>
        <end position="125"/>
    </location>
</feature>
<feature type="domain" description="EF-hand" evidence="3">
    <location>
        <begin position="67"/>
        <end position="102"/>
    </location>
</feature>
<feature type="chain" id="PRO_5031181178" description="EF-hand domain-containing protein" evidence="2">
    <location>
        <begin position="24"/>
        <end position="201"/>
    </location>
</feature>
<feature type="domain" description="EF-hand" evidence="3">
    <location>
        <begin position="155"/>
        <end position="190"/>
    </location>
</feature>
<dbReference type="Pfam" id="PF13202">
    <property type="entry name" value="EF-hand_5"/>
    <property type="match status" value="3"/>
</dbReference>
<dbReference type="PROSITE" id="PS50222">
    <property type="entry name" value="EF_HAND_2"/>
    <property type="match status" value="2"/>
</dbReference>
<evidence type="ECO:0000256" key="1">
    <source>
        <dbReference type="SAM" id="MobiDB-lite"/>
    </source>
</evidence>
<dbReference type="GO" id="GO:0005509">
    <property type="term" value="F:calcium ion binding"/>
    <property type="evidence" value="ECO:0007669"/>
    <property type="project" value="InterPro"/>
</dbReference>
<dbReference type="Proteomes" id="UP000549617">
    <property type="component" value="Unassembled WGS sequence"/>
</dbReference>
<dbReference type="SUPFAM" id="SSF47473">
    <property type="entry name" value="EF-hand"/>
    <property type="match status" value="1"/>
</dbReference>
<organism evidence="4 5">
    <name type="scientific">Sphingobium boeckii</name>
    <dbReference type="NCBI Taxonomy" id="1082345"/>
    <lineage>
        <taxon>Bacteria</taxon>
        <taxon>Pseudomonadati</taxon>
        <taxon>Pseudomonadota</taxon>
        <taxon>Alphaproteobacteria</taxon>
        <taxon>Sphingomonadales</taxon>
        <taxon>Sphingomonadaceae</taxon>
        <taxon>Sphingobium</taxon>
    </lineage>
</organism>
<accession>A0A7W9AJ53</accession>
<evidence type="ECO:0000256" key="2">
    <source>
        <dbReference type="SAM" id="SignalP"/>
    </source>
</evidence>
<sequence length="201" mass="21028">MKKKIIIGSSLAALLMAGGIAIAAPGGVIDRTATVTKAEVIAKADARFVAKDIDKDGKLTPADRSAAQKARADARFATMDADKSGQITRAEFDAAGDKRMEMRGARGDGERGPGHWGRGGGKGGHHGMMGKGHGRGPGGMMAVDADKDGAITLAEQRAHAVATFDKQDANKDGKVTPDERKAAHEAMRAEWKAQRAQEKGE</sequence>
<gene>
    <name evidence="4" type="ORF">FHS49_002557</name>
</gene>
<evidence type="ECO:0000313" key="5">
    <source>
        <dbReference type="Proteomes" id="UP000549617"/>
    </source>
</evidence>
<feature type="compositionally biased region" description="Gly residues" evidence="1">
    <location>
        <begin position="114"/>
        <end position="125"/>
    </location>
</feature>
<evidence type="ECO:0000259" key="3">
    <source>
        <dbReference type="PROSITE" id="PS50222"/>
    </source>
</evidence>
<feature type="region of interest" description="Disordered" evidence="1">
    <location>
        <begin position="163"/>
        <end position="201"/>
    </location>
</feature>